<evidence type="ECO:0000313" key="2">
    <source>
        <dbReference type="EMBL" id="EDO38173.1"/>
    </source>
</evidence>
<protein>
    <submittedName>
        <fullName evidence="2">Uncharacterized protein</fullName>
    </submittedName>
</protein>
<keyword evidence="3" id="KW-1185">Reference proteome</keyword>
<organism evidence="2 3">
    <name type="scientific">Nematostella vectensis</name>
    <name type="common">Starlet sea anemone</name>
    <dbReference type="NCBI Taxonomy" id="45351"/>
    <lineage>
        <taxon>Eukaryota</taxon>
        <taxon>Metazoa</taxon>
        <taxon>Cnidaria</taxon>
        <taxon>Anthozoa</taxon>
        <taxon>Hexacorallia</taxon>
        <taxon>Actiniaria</taxon>
        <taxon>Edwardsiidae</taxon>
        <taxon>Nematostella</taxon>
    </lineage>
</organism>
<dbReference type="HOGENOM" id="CLU_1940598_0_0_1"/>
<dbReference type="EMBL" id="DS469632">
    <property type="protein sequence ID" value="EDO38173.1"/>
    <property type="molecule type" value="Genomic_DNA"/>
</dbReference>
<proteinExistence type="predicted"/>
<gene>
    <name evidence="2" type="ORF">NEMVEDRAFT_v1g244563</name>
</gene>
<name>A7SDU5_NEMVE</name>
<sequence length="130" mass="14851">MADKHEKTESAESAESAEKQSEEKRTEDSVLPVDLFSRRYTLDECREIGKGMLEALKTAIQPEEVGYIPALQEPHAKAWKYLEESHALLLMEILMTKVVYEQPSEPLKFMIDEVEKMRGTDLAKSNPLPK</sequence>
<dbReference type="InParanoid" id="A7SDU5"/>
<reference evidence="2 3" key="1">
    <citation type="journal article" date="2007" name="Science">
        <title>Sea anemone genome reveals ancestral eumetazoan gene repertoire and genomic organization.</title>
        <authorList>
            <person name="Putnam N.H."/>
            <person name="Srivastava M."/>
            <person name="Hellsten U."/>
            <person name="Dirks B."/>
            <person name="Chapman J."/>
            <person name="Salamov A."/>
            <person name="Terry A."/>
            <person name="Shapiro H."/>
            <person name="Lindquist E."/>
            <person name="Kapitonov V.V."/>
            <person name="Jurka J."/>
            <person name="Genikhovich G."/>
            <person name="Grigoriev I.V."/>
            <person name="Lucas S.M."/>
            <person name="Steele R.E."/>
            <person name="Finnerty J.R."/>
            <person name="Technau U."/>
            <person name="Martindale M.Q."/>
            <person name="Rokhsar D.S."/>
        </authorList>
    </citation>
    <scope>NUCLEOTIDE SEQUENCE [LARGE SCALE GENOMIC DNA]</scope>
    <source>
        <strain evidence="3">CH2 X CH6</strain>
    </source>
</reference>
<evidence type="ECO:0000313" key="3">
    <source>
        <dbReference type="Proteomes" id="UP000001593"/>
    </source>
</evidence>
<dbReference type="Proteomes" id="UP000001593">
    <property type="component" value="Unassembled WGS sequence"/>
</dbReference>
<accession>A7SDU5</accession>
<evidence type="ECO:0000256" key="1">
    <source>
        <dbReference type="SAM" id="MobiDB-lite"/>
    </source>
</evidence>
<feature type="compositionally biased region" description="Basic and acidic residues" evidence="1">
    <location>
        <begin position="1"/>
        <end position="28"/>
    </location>
</feature>
<feature type="region of interest" description="Disordered" evidence="1">
    <location>
        <begin position="1"/>
        <end position="29"/>
    </location>
</feature>
<dbReference type="AlphaFoldDB" id="A7SDU5"/>